<accession>A0A0A9E5J6</accession>
<reference evidence="1" key="2">
    <citation type="journal article" date="2015" name="Data Brief">
        <title>Shoot transcriptome of the giant reed, Arundo donax.</title>
        <authorList>
            <person name="Barrero R.A."/>
            <person name="Guerrero F.D."/>
            <person name="Moolhuijzen P."/>
            <person name="Goolsby J.A."/>
            <person name="Tidwell J."/>
            <person name="Bellgard S.E."/>
            <person name="Bellgard M.I."/>
        </authorList>
    </citation>
    <scope>NUCLEOTIDE SEQUENCE</scope>
    <source>
        <tissue evidence="1">Shoot tissue taken approximately 20 cm above the soil surface</tissue>
    </source>
</reference>
<reference evidence="1" key="1">
    <citation type="submission" date="2014-09" db="EMBL/GenBank/DDBJ databases">
        <authorList>
            <person name="Magalhaes I.L.F."/>
            <person name="Oliveira U."/>
            <person name="Santos F.R."/>
            <person name="Vidigal T.H.D.A."/>
            <person name="Brescovit A.D."/>
            <person name="Santos A.J."/>
        </authorList>
    </citation>
    <scope>NUCLEOTIDE SEQUENCE</scope>
    <source>
        <tissue evidence="1">Shoot tissue taken approximately 20 cm above the soil surface</tissue>
    </source>
</reference>
<organism evidence="1">
    <name type="scientific">Arundo donax</name>
    <name type="common">Giant reed</name>
    <name type="synonym">Donax arundinaceus</name>
    <dbReference type="NCBI Taxonomy" id="35708"/>
    <lineage>
        <taxon>Eukaryota</taxon>
        <taxon>Viridiplantae</taxon>
        <taxon>Streptophyta</taxon>
        <taxon>Embryophyta</taxon>
        <taxon>Tracheophyta</taxon>
        <taxon>Spermatophyta</taxon>
        <taxon>Magnoliopsida</taxon>
        <taxon>Liliopsida</taxon>
        <taxon>Poales</taxon>
        <taxon>Poaceae</taxon>
        <taxon>PACMAD clade</taxon>
        <taxon>Arundinoideae</taxon>
        <taxon>Arundineae</taxon>
        <taxon>Arundo</taxon>
    </lineage>
</organism>
<evidence type="ECO:0000313" key="1">
    <source>
        <dbReference type="EMBL" id="JAD95356.1"/>
    </source>
</evidence>
<proteinExistence type="predicted"/>
<name>A0A0A9E5J6_ARUDO</name>
<dbReference type="EMBL" id="GBRH01202539">
    <property type="protein sequence ID" value="JAD95356.1"/>
    <property type="molecule type" value="Transcribed_RNA"/>
</dbReference>
<sequence length="35" mass="4084">MLWQKSTTIFFFCEGRVYSGTVQPDNSSQVWARVN</sequence>
<dbReference type="AlphaFoldDB" id="A0A0A9E5J6"/>
<protein>
    <submittedName>
        <fullName evidence="1">Uncharacterized protein</fullName>
    </submittedName>
</protein>